<reference evidence="1 2" key="2">
    <citation type="journal article" date="2022" name="Mol. Ecol. Resour.">
        <title>The genomes of chicory, endive, great burdock and yacon provide insights into Asteraceae paleo-polyploidization history and plant inulin production.</title>
        <authorList>
            <person name="Fan W."/>
            <person name="Wang S."/>
            <person name="Wang H."/>
            <person name="Wang A."/>
            <person name="Jiang F."/>
            <person name="Liu H."/>
            <person name="Zhao H."/>
            <person name="Xu D."/>
            <person name="Zhang Y."/>
        </authorList>
    </citation>
    <scope>NUCLEOTIDE SEQUENCE [LARGE SCALE GENOMIC DNA]</scope>
    <source>
        <strain evidence="2">cv. Yunnan</strain>
        <tissue evidence="1">Leaves</tissue>
    </source>
</reference>
<accession>A0ACB9EVH7</accession>
<protein>
    <submittedName>
        <fullName evidence="1">Uncharacterized protein</fullName>
    </submittedName>
</protein>
<sequence>MSLFNCIRGTPLPSNVTTDVNPYRYRPSDLPADLWYLCSGVKKDAKCGFWQETGAPCETFSNSDIIGWRTTLQFYEDLARKTDWVMQEYRITEKCDNNIKDLRALCRVFLADEHKPPSGHCIAANTPVKIPNNLAPKAVSTTELVGKTMGNKTRPTLEQSSDMDCFLRGDYFELNDLNDPGSCSSNSANSSCLTMTSDEYFDSMALLQEIENDSKDSTVKFNLSAPSKATEVLIRPTTSVALMNDQDSKRSAQETSKDSKSLSISKSTSKEGKKEGVSRTKRRKMKYLCFLAF</sequence>
<name>A0ACB9EVH7_9ASTR</name>
<keyword evidence="2" id="KW-1185">Reference proteome</keyword>
<evidence type="ECO:0000313" key="2">
    <source>
        <dbReference type="Proteomes" id="UP001056120"/>
    </source>
</evidence>
<gene>
    <name evidence="1" type="ORF">L1987_53316</name>
</gene>
<dbReference type="Proteomes" id="UP001056120">
    <property type="component" value="Linkage Group LG17"/>
</dbReference>
<reference evidence="2" key="1">
    <citation type="journal article" date="2022" name="Mol. Ecol. Resour.">
        <title>The genomes of chicory, endive, great burdock and yacon provide insights into Asteraceae palaeo-polyploidization history and plant inulin production.</title>
        <authorList>
            <person name="Fan W."/>
            <person name="Wang S."/>
            <person name="Wang H."/>
            <person name="Wang A."/>
            <person name="Jiang F."/>
            <person name="Liu H."/>
            <person name="Zhao H."/>
            <person name="Xu D."/>
            <person name="Zhang Y."/>
        </authorList>
    </citation>
    <scope>NUCLEOTIDE SEQUENCE [LARGE SCALE GENOMIC DNA]</scope>
    <source>
        <strain evidence="2">cv. Yunnan</strain>
    </source>
</reference>
<proteinExistence type="predicted"/>
<comment type="caution">
    <text evidence="1">The sequence shown here is derived from an EMBL/GenBank/DDBJ whole genome shotgun (WGS) entry which is preliminary data.</text>
</comment>
<organism evidence="1 2">
    <name type="scientific">Smallanthus sonchifolius</name>
    <dbReference type="NCBI Taxonomy" id="185202"/>
    <lineage>
        <taxon>Eukaryota</taxon>
        <taxon>Viridiplantae</taxon>
        <taxon>Streptophyta</taxon>
        <taxon>Embryophyta</taxon>
        <taxon>Tracheophyta</taxon>
        <taxon>Spermatophyta</taxon>
        <taxon>Magnoliopsida</taxon>
        <taxon>eudicotyledons</taxon>
        <taxon>Gunneridae</taxon>
        <taxon>Pentapetalae</taxon>
        <taxon>asterids</taxon>
        <taxon>campanulids</taxon>
        <taxon>Asterales</taxon>
        <taxon>Asteraceae</taxon>
        <taxon>Asteroideae</taxon>
        <taxon>Heliantheae alliance</taxon>
        <taxon>Millerieae</taxon>
        <taxon>Smallanthus</taxon>
    </lineage>
</organism>
<evidence type="ECO:0000313" key="1">
    <source>
        <dbReference type="EMBL" id="KAI3762874.1"/>
    </source>
</evidence>
<dbReference type="EMBL" id="CM042034">
    <property type="protein sequence ID" value="KAI3762874.1"/>
    <property type="molecule type" value="Genomic_DNA"/>
</dbReference>